<gene>
    <name evidence="3" type="ORF">Tchl_2108</name>
</gene>
<dbReference type="Proteomes" id="UP000185739">
    <property type="component" value="Chromosome"/>
</dbReference>
<reference evidence="3 4" key="1">
    <citation type="submission" date="2016-12" db="EMBL/GenBank/DDBJ databases">
        <title>Complete genome sequence of Thauera chlorobenzoica, a Betaproteobacterium degrading haloaromatics anaerobically to CO2 and halides.</title>
        <authorList>
            <person name="Goris T."/>
            <person name="Mergelsberg M."/>
            <person name="Boll M."/>
        </authorList>
    </citation>
    <scope>NUCLEOTIDE SEQUENCE [LARGE SCALE GENOMIC DNA]</scope>
    <source>
        <strain evidence="3 4">3CB1</strain>
    </source>
</reference>
<evidence type="ECO:0000313" key="4">
    <source>
        <dbReference type="Proteomes" id="UP000185739"/>
    </source>
</evidence>
<dbReference type="InterPro" id="IPR000551">
    <property type="entry name" value="MerR-type_HTH_dom"/>
</dbReference>
<dbReference type="InterPro" id="IPR047057">
    <property type="entry name" value="MerR_fam"/>
</dbReference>
<feature type="region of interest" description="Disordered" evidence="2">
    <location>
        <begin position="139"/>
        <end position="160"/>
    </location>
</feature>
<evidence type="ECO:0000313" key="3">
    <source>
        <dbReference type="EMBL" id="APR04951.1"/>
    </source>
</evidence>
<dbReference type="PROSITE" id="PS50937">
    <property type="entry name" value="HTH_MERR_2"/>
    <property type="match status" value="1"/>
</dbReference>
<dbReference type="SUPFAM" id="SSF46955">
    <property type="entry name" value="Putative DNA-binding domain"/>
    <property type="match status" value="1"/>
</dbReference>
<protein>
    <submittedName>
        <fullName evidence="3">Transcriptional regulator, MerR family</fullName>
    </submittedName>
</protein>
<dbReference type="Gene3D" id="1.10.1660.10">
    <property type="match status" value="1"/>
</dbReference>
<dbReference type="GO" id="GO:0003700">
    <property type="term" value="F:DNA-binding transcription factor activity"/>
    <property type="evidence" value="ECO:0007669"/>
    <property type="project" value="InterPro"/>
</dbReference>
<dbReference type="InterPro" id="IPR009061">
    <property type="entry name" value="DNA-bd_dom_put_sf"/>
</dbReference>
<dbReference type="KEGG" id="tcl:Tchl_2108"/>
<dbReference type="EMBL" id="CP018839">
    <property type="protein sequence ID" value="APR04951.1"/>
    <property type="molecule type" value="Genomic_DNA"/>
</dbReference>
<name>A0A1H5S5U3_9RHOO</name>
<dbReference type="PANTHER" id="PTHR30204">
    <property type="entry name" value="REDOX-CYCLING DRUG-SENSING TRANSCRIPTIONAL ACTIVATOR SOXR"/>
    <property type="match status" value="1"/>
</dbReference>
<dbReference type="Pfam" id="PF13411">
    <property type="entry name" value="MerR_1"/>
    <property type="match status" value="1"/>
</dbReference>
<dbReference type="RefSeq" id="WP_075148372.1">
    <property type="nucleotide sequence ID" value="NZ_CP018839.1"/>
</dbReference>
<proteinExistence type="predicted"/>
<organism evidence="3 4">
    <name type="scientific">Thauera chlorobenzoica</name>
    <dbReference type="NCBI Taxonomy" id="96773"/>
    <lineage>
        <taxon>Bacteria</taxon>
        <taxon>Pseudomonadati</taxon>
        <taxon>Pseudomonadota</taxon>
        <taxon>Betaproteobacteria</taxon>
        <taxon>Rhodocyclales</taxon>
        <taxon>Zoogloeaceae</taxon>
        <taxon>Thauera</taxon>
    </lineage>
</organism>
<dbReference type="OrthoDB" id="9803659at2"/>
<sequence>MMTSTTQGVVRPRESARATTYTISDLADEFNITTRAIRYYEDQGLITPARRGSRRIYSRRDRARLSLILRGKRLGFSLNETRQLFELYDNGPGEDAHTAHFMGLLAERRALLEQQMRDIRAILREIDIAEADALRVTAARKSEAAPSASSPASPAPVAAR</sequence>
<feature type="compositionally biased region" description="Low complexity" evidence="2">
    <location>
        <begin position="144"/>
        <end position="160"/>
    </location>
</feature>
<dbReference type="PANTHER" id="PTHR30204:SF58">
    <property type="entry name" value="HTH-TYPE TRANSCRIPTIONAL REGULATOR YFMP"/>
    <property type="match status" value="1"/>
</dbReference>
<dbReference type="CDD" id="cd04776">
    <property type="entry name" value="HTH_GnyR"/>
    <property type="match status" value="1"/>
</dbReference>
<keyword evidence="1" id="KW-0238">DNA-binding</keyword>
<dbReference type="AlphaFoldDB" id="A0A1H5S5U3"/>
<dbReference type="GO" id="GO:0003677">
    <property type="term" value="F:DNA binding"/>
    <property type="evidence" value="ECO:0007669"/>
    <property type="project" value="UniProtKB-KW"/>
</dbReference>
<keyword evidence="4" id="KW-1185">Reference proteome</keyword>
<evidence type="ECO:0000256" key="1">
    <source>
        <dbReference type="ARBA" id="ARBA00023125"/>
    </source>
</evidence>
<accession>A0A1H5S5U3</accession>
<evidence type="ECO:0000256" key="2">
    <source>
        <dbReference type="SAM" id="MobiDB-lite"/>
    </source>
</evidence>
<dbReference type="SMART" id="SM00422">
    <property type="entry name" value="HTH_MERR"/>
    <property type="match status" value="1"/>
</dbReference>
<dbReference type="STRING" id="96773.Tchl_2108"/>